<proteinExistence type="predicted"/>
<sequence length="90" mass="9935">MNGVSRDNPINPTNSITFRLLCVKHLASSGVTSGNGVLCTNCQRRINKLMTNKRNTKQTNKLRKKKVKICVPELILEGGGRIVSRLTVTV</sequence>
<dbReference type="EMBL" id="KI632223">
    <property type="protein sequence ID" value="EYU21351.1"/>
    <property type="molecule type" value="Genomic_DNA"/>
</dbReference>
<keyword evidence="2" id="KW-1185">Reference proteome</keyword>
<accession>A0A022PZW6</accession>
<reference evidence="1 2" key="1">
    <citation type="journal article" date="2013" name="Proc. Natl. Acad. Sci. U.S.A.">
        <title>Fine-scale variation in meiotic recombination in Mimulus inferred from population shotgun sequencing.</title>
        <authorList>
            <person name="Hellsten U."/>
            <person name="Wright K.M."/>
            <person name="Jenkins J."/>
            <person name="Shu S."/>
            <person name="Yuan Y."/>
            <person name="Wessler S.R."/>
            <person name="Schmutz J."/>
            <person name="Willis J.H."/>
            <person name="Rokhsar D.S."/>
        </authorList>
    </citation>
    <scope>NUCLEOTIDE SEQUENCE [LARGE SCALE GENOMIC DNA]</scope>
    <source>
        <strain evidence="2">cv. DUN x IM62</strain>
    </source>
</reference>
<dbReference type="AlphaFoldDB" id="A0A022PZW6"/>
<dbReference type="Proteomes" id="UP000030748">
    <property type="component" value="Unassembled WGS sequence"/>
</dbReference>
<gene>
    <name evidence="1" type="ORF">MIMGU_mgv1a017175mg</name>
</gene>
<evidence type="ECO:0000313" key="2">
    <source>
        <dbReference type="Proteomes" id="UP000030748"/>
    </source>
</evidence>
<protein>
    <submittedName>
        <fullName evidence="1">Uncharacterized protein</fullName>
    </submittedName>
</protein>
<name>A0A022PZW6_ERYGU</name>
<evidence type="ECO:0000313" key="1">
    <source>
        <dbReference type="EMBL" id="EYU21351.1"/>
    </source>
</evidence>
<organism evidence="1 2">
    <name type="scientific">Erythranthe guttata</name>
    <name type="common">Yellow monkey flower</name>
    <name type="synonym">Mimulus guttatus</name>
    <dbReference type="NCBI Taxonomy" id="4155"/>
    <lineage>
        <taxon>Eukaryota</taxon>
        <taxon>Viridiplantae</taxon>
        <taxon>Streptophyta</taxon>
        <taxon>Embryophyta</taxon>
        <taxon>Tracheophyta</taxon>
        <taxon>Spermatophyta</taxon>
        <taxon>Magnoliopsida</taxon>
        <taxon>eudicotyledons</taxon>
        <taxon>Gunneridae</taxon>
        <taxon>Pentapetalae</taxon>
        <taxon>asterids</taxon>
        <taxon>lamiids</taxon>
        <taxon>Lamiales</taxon>
        <taxon>Phrymaceae</taxon>
        <taxon>Erythranthe</taxon>
    </lineage>
</organism>